<keyword evidence="4" id="KW-1185">Reference proteome</keyword>
<dbReference type="OrthoDB" id="993741at2759"/>
<dbReference type="PANTHER" id="PTHR48200:SF1">
    <property type="entry name" value="AMINOTRANSFERASE-LIKE PLANT MOBILE DOMAIN-CONTAINING PROTEIN"/>
    <property type="match status" value="1"/>
</dbReference>
<evidence type="ECO:0000313" key="4">
    <source>
        <dbReference type="Proteomes" id="UP000701853"/>
    </source>
</evidence>
<feature type="signal peptide" evidence="1">
    <location>
        <begin position="1"/>
        <end position="23"/>
    </location>
</feature>
<keyword evidence="1" id="KW-0732">Signal</keyword>
<dbReference type="Pfam" id="PF24924">
    <property type="entry name" value="DUF7745"/>
    <property type="match status" value="1"/>
</dbReference>
<dbReference type="Proteomes" id="UP000701853">
    <property type="component" value="Chromosome 4"/>
</dbReference>
<name>A0A8J5ZSJ6_9ROSI</name>
<proteinExistence type="predicted"/>
<evidence type="ECO:0000256" key="1">
    <source>
        <dbReference type="SAM" id="SignalP"/>
    </source>
</evidence>
<sequence length="171" mass="20001">MKKRVDVFVLSLYGLIIVPKALGHVDEAISDLFDRLEKETTPIPAILVETFRSLNACRRNYSPLRELVATPRREDISEEKWIAILHEYIEWRAPWMIPDEILYQCGDFDRVPLAGIWGAVGYAPLLVSRQYRSRQFIPATQGLAQCEFSYKRTIIRRRFVRYQMLGINPEE</sequence>
<evidence type="ECO:0000313" key="3">
    <source>
        <dbReference type="EMBL" id="KAG8496789.1"/>
    </source>
</evidence>
<evidence type="ECO:0000259" key="2">
    <source>
        <dbReference type="Pfam" id="PF24924"/>
    </source>
</evidence>
<organism evidence="3 4">
    <name type="scientific">Gossypium anomalum</name>
    <dbReference type="NCBI Taxonomy" id="47600"/>
    <lineage>
        <taxon>Eukaryota</taxon>
        <taxon>Viridiplantae</taxon>
        <taxon>Streptophyta</taxon>
        <taxon>Embryophyta</taxon>
        <taxon>Tracheophyta</taxon>
        <taxon>Spermatophyta</taxon>
        <taxon>Magnoliopsida</taxon>
        <taxon>eudicotyledons</taxon>
        <taxon>Gunneridae</taxon>
        <taxon>Pentapetalae</taxon>
        <taxon>rosids</taxon>
        <taxon>malvids</taxon>
        <taxon>Malvales</taxon>
        <taxon>Malvaceae</taxon>
        <taxon>Malvoideae</taxon>
        <taxon>Gossypium</taxon>
    </lineage>
</organism>
<dbReference type="EMBL" id="JAHUZN010000004">
    <property type="protein sequence ID" value="KAG8496789.1"/>
    <property type="molecule type" value="Genomic_DNA"/>
</dbReference>
<feature type="chain" id="PRO_5035218001" description="DUF7745 domain-containing protein" evidence="1">
    <location>
        <begin position="24"/>
        <end position="171"/>
    </location>
</feature>
<dbReference type="InterPro" id="IPR056647">
    <property type="entry name" value="DUF7745"/>
</dbReference>
<accession>A0A8J5ZSJ6</accession>
<gene>
    <name evidence="3" type="ORF">CXB51_007967</name>
</gene>
<protein>
    <recommendedName>
        <fullName evidence="2">DUF7745 domain-containing protein</fullName>
    </recommendedName>
</protein>
<feature type="domain" description="DUF7745" evidence="2">
    <location>
        <begin position="80"/>
        <end position="148"/>
    </location>
</feature>
<dbReference type="AlphaFoldDB" id="A0A8J5ZSJ6"/>
<dbReference type="PANTHER" id="PTHR48200">
    <property type="entry name" value="PROTEIN, PUTATIVE-RELATED"/>
    <property type="match status" value="1"/>
</dbReference>
<comment type="caution">
    <text evidence="3">The sequence shown here is derived from an EMBL/GenBank/DDBJ whole genome shotgun (WGS) entry which is preliminary data.</text>
</comment>
<reference evidence="3 4" key="1">
    <citation type="journal article" date="2021" name="bioRxiv">
        <title>The Gossypium anomalum genome as a resource for cotton improvement and evolutionary analysis of hybrid incompatibility.</title>
        <authorList>
            <person name="Grover C.E."/>
            <person name="Yuan D."/>
            <person name="Arick M.A."/>
            <person name="Miller E.R."/>
            <person name="Hu G."/>
            <person name="Peterson D.G."/>
            <person name="Wendel J.F."/>
            <person name="Udall J.A."/>
        </authorList>
    </citation>
    <scope>NUCLEOTIDE SEQUENCE [LARGE SCALE GENOMIC DNA]</scope>
    <source>
        <strain evidence="3">JFW-Udall</strain>
        <tissue evidence="3">Leaf</tissue>
    </source>
</reference>